<feature type="transmembrane region" description="Helical" evidence="19">
    <location>
        <begin position="121"/>
        <end position="140"/>
    </location>
</feature>
<dbReference type="EMBL" id="PP073954">
    <property type="protein sequence ID" value="WYM52998.1"/>
    <property type="molecule type" value="Genomic_DNA"/>
</dbReference>
<dbReference type="GO" id="GO:0008137">
    <property type="term" value="F:NADH dehydrogenase (ubiquinone) activity"/>
    <property type="evidence" value="ECO:0007669"/>
    <property type="project" value="UniProtKB-EC"/>
</dbReference>
<evidence type="ECO:0000256" key="1">
    <source>
        <dbReference type="ARBA" id="ARBA00003257"/>
    </source>
</evidence>
<evidence type="ECO:0000256" key="17">
    <source>
        <dbReference type="ARBA" id="ARBA00031028"/>
    </source>
</evidence>
<keyword evidence="9" id="KW-0999">Mitochondrion inner membrane</keyword>
<evidence type="ECO:0000256" key="3">
    <source>
        <dbReference type="ARBA" id="ARBA00007012"/>
    </source>
</evidence>
<dbReference type="GO" id="GO:0005743">
    <property type="term" value="C:mitochondrial inner membrane"/>
    <property type="evidence" value="ECO:0007669"/>
    <property type="project" value="UniProtKB-SubCell"/>
</dbReference>
<evidence type="ECO:0000256" key="5">
    <source>
        <dbReference type="ARBA" id="ARBA00021008"/>
    </source>
</evidence>
<feature type="transmembrane region" description="Helical" evidence="19">
    <location>
        <begin position="227"/>
        <end position="249"/>
    </location>
</feature>
<dbReference type="Pfam" id="PF00361">
    <property type="entry name" value="Proton_antipo_M"/>
    <property type="match status" value="1"/>
</dbReference>
<feature type="domain" description="NADH:quinone oxidoreductase/Mrp antiporter transmembrane" evidence="20">
    <location>
        <begin position="24"/>
        <end position="275"/>
    </location>
</feature>
<keyword evidence="11" id="KW-0249">Electron transport</keyword>
<evidence type="ECO:0000256" key="13">
    <source>
        <dbReference type="ARBA" id="ARBA00023027"/>
    </source>
</evidence>
<keyword evidence="14" id="KW-0830">Ubiquinone</keyword>
<dbReference type="EC" id="7.1.1.2" evidence="4"/>
<keyword evidence="16 19" id="KW-0472">Membrane</keyword>
<evidence type="ECO:0000256" key="2">
    <source>
        <dbReference type="ARBA" id="ARBA00004448"/>
    </source>
</evidence>
<feature type="transmembrane region" description="Helical" evidence="19">
    <location>
        <begin position="304"/>
        <end position="320"/>
    </location>
</feature>
<reference evidence="21" key="1">
    <citation type="submission" date="2024-01" db="EMBL/GenBank/DDBJ databases">
        <authorList>
            <person name="Zhao W."/>
        </authorList>
    </citation>
    <scope>NUCLEOTIDE SEQUENCE</scope>
</reference>
<geneLocation type="mitochondrion" evidence="21"/>
<keyword evidence="6" id="KW-0813">Transport</keyword>
<evidence type="ECO:0000256" key="4">
    <source>
        <dbReference type="ARBA" id="ARBA00012944"/>
    </source>
</evidence>
<dbReference type="PANTHER" id="PTHR46552">
    <property type="entry name" value="NADH-UBIQUINONE OXIDOREDUCTASE CHAIN 2"/>
    <property type="match status" value="1"/>
</dbReference>
<sequence>MSYSILKLLTYLILFLSLIFTFSSKNYFMIWMGLEMNLIMYLMISSLSNSQSNSNSMMKYYMIQSLSSNFFFLSIIMKMNDKNFIFMNCILILSMWMKLGFFPFSGWFFQMSENLNWNFWFLLNFFQKLIPLMIISMNFINNNLIIMLIFMNFFYCIFEIFFQTSIRWMMNCSSMNHFNWMLISIINSKFIWHIYLFIYSILFYFTYKFLKNNNINSFMMFMALKTNYFFLLFFLLMLNYMGLPPFMGFIPKILILKFSNYFFMMLILLIFNILSYIIYMYFILPLLILNMYKYILYFKTNNTIIFFMVSIIFFMVSIIFF</sequence>
<evidence type="ECO:0000256" key="11">
    <source>
        <dbReference type="ARBA" id="ARBA00022982"/>
    </source>
</evidence>
<protein>
    <recommendedName>
        <fullName evidence="5">NADH-ubiquinone oxidoreductase chain 2</fullName>
        <ecNumber evidence="4">7.1.1.2</ecNumber>
    </recommendedName>
    <alternativeName>
        <fullName evidence="17">NADH dehydrogenase subunit 2</fullName>
    </alternativeName>
</protein>
<evidence type="ECO:0000256" key="18">
    <source>
        <dbReference type="ARBA" id="ARBA00049551"/>
    </source>
</evidence>
<keyword evidence="10" id="KW-1278">Translocase</keyword>
<evidence type="ECO:0000256" key="6">
    <source>
        <dbReference type="ARBA" id="ARBA00022448"/>
    </source>
</evidence>
<feature type="transmembrane region" description="Helical" evidence="19">
    <location>
        <begin position="146"/>
        <end position="169"/>
    </location>
</feature>
<keyword evidence="8 19" id="KW-0812">Transmembrane</keyword>
<keyword evidence="15 21" id="KW-0496">Mitochondrion</keyword>
<name>A0AAU6QDU6_9ACAR</name>
<evidence type="ECO:0000259" key="20">
    <source>
        <dbReference type="Pfam" id="PF00361"/>
    </source>
</evidence>
<evidence type="ECO:0000256" key="10">
    <source>
        <dbReference type="ARBA" id="ARBA00022967"/>
    </source>
</evidence>
<evidence type="ECO:0000256" key="15">
    <source>
        <dbReference type="ARBA" id="ARBA00023128"/>
    </source>
</evidence>
<evidence type="ECO:0000256" key="7">
    <source>
        <dbReference type="ARBA" id="ARBA00022660"/>
    </source>
</evidence>
<gene>
    <name evidence="21" type="primary">ND2</name>
</gene>
<keyword evidence="13" id="KW-0520">NAD</keyword>
<keyword evidence="12 19" id="KW-1133">Transmembrane helix</keyword>
<proteinExistence type="inferred from homology"/>
<comment type="subcellular location">
    <subcellularLocation>
        <location evidence="2">Mitochondrion inner membrane</location>
        <topology evidence="2">Multi-pass membrane protein</topology>
    </subcellularLocation>
</comment>
<evidence type="ECO:0000256" key="9">
    <source>
        <dbReference type="ARBA" id="ARBA00022792"/>
    </source>
</evidence>
<dbReference type="AlphaFoldDB" id="A0AAU6QDU6"/>
<feature type="transmembrane region" description="Helical" evidence="19">
    <location>
        <begin position="85"/>
        <end position="109"/>
    </location>
</feature>
<evidence type="ECO:0000256" key="19">
    <source>
        <dbReference type="SAM" id="Phobius"/>
    </source>
</evidence>
<evidence type="ECO:0000256" key="12">
    <source>
        <dbReference type="ARBA" id="ARBA00022989"/>
    </source>
</evidence>
<comment type="catalytic activity">
    <reaction evidence="18">
        <text>a ubiquinone + NADH + 5 H(+)(in) = a ubiquinol + NAD(+) + 4 H(+)(out)</text>
        <dbReference type="Rhea" id="RHEA:29091"/>
        <dbReference type="Rhea" id="RHEA-COMP:9565"/>
        <dbReference type="Rhea" id="RHEA-COMP:9566"/>
        <dbReference type="ChEBI" id="CHEBI:15378"/>
        <dbReference type="ChEBI" id="CHEBI:16389"/>
        <dbReference type="ChEBI" id="CHEBI:17976"/>
        <dbReference type="ChEBI" id="CHEBI:57540"/>
        <dbReference type="ChEBI" id="CHEBI:57945"/>
        <dbReference type="EC" id="7.1.1.2"/>
    </reaction>
</comment>
<accession>A0AAU6QDU6</accession>
<keyword evidence="7" id="KW-0679">Respiratory chain</keyword>
<comment type="similarity">
    <text evidence="3">Belongs to the complex I subunit 2 family.</text>
</comment>
<organism evidence="21">
    <name type="scientific">Typhlodromus pineus</name>
    <dbReference type="NCBI Taxonomy" id="3061201"/>
    <lineage>
        <taxon>Eukaryota</taxon>
        <taxon>Metazoa</taxon>
        <taxon>Ecdysozoa</taxon>
        <taxon>Arthropoda</taxon>
        <taxon>Chelicerata</taxon>
        <taxon>Arachnida</taxon>
        <taxon>Acari</taxon>
        <taxon>Parasitiformes</taxon>
        <taxon>Mesostigmata</taxon>
        <taxon>Gamasina</taxon>
        <taxon>Phytoseioidea</taxon>
        <taxon>Phytoseiidae</taxon>
        <taxon>Typhlodrominae</taxon>
        <taxon>Typhlodromus</taxon>
    </lineage>
</organism>
<evidence type="ECO:0000256" key="8">
    <source>
        <dbReference type="ARBA" id="ARBA00022692"/>
    </source>
</evidence>
<evidence type="ECO:0000256" key="16">
    <source>
        <dbReference type="ARBA" id="ARBA00023136"/>
    </source>
</evidence>
<feature type="transmembrane region" description="Helical" evidence="19">
    <location>
        <begin position="190"/>
        <end position="207"/>
    </location>
</feature>
<feature type="transmembrane region" description="Helical" evidence="19">
    <location>
        <begin position="60"/>
        <end position="79"/>
    </location>
</feature>
<comment type="function">
    <text evidence="1">Core subunit of the mitochondrial membrane respiratory chain NADH dehydrogenase (Complex I) that is believed to belong to the minimal assembly required for catalysis. Complex I functions in the transfer of electrons from NADH to the respiratory chain. The immediate electron acceptor for the enzyme is believed to be ubiquinone.</text>
</comment>
<feature type="transmembrane region" description="Helical" evidence="19">
    <location>
        <begin position="261"/>
        <end position="284"/>
    </location>
</feature>
<evidence type="ECO:0000256" key="14">
    <source>
        <dbReference type="ARBA" id="ARBA00023075"/>
    </source>
</evidence>
<dbReference type="InterPro" id="IPR050175">
    <property type="entry name" value="Complex_I_Subunit_2"/>
</dbReference>
<evidence type="ECO:0000313" key="21">
    <source>
        <dbReference type="EMBL" id="WYM52998.1"/>
    </source>
</evidence>
<dbReference type="InterPro" id="IPR001750">
    <property type="entry name" value="ND/Mrp_TM"/>
</dbReference>
<dbReference type="GO" id="GO:0006120">
    <property type="term" value="P:mitochondrial electron transport, NADH to ubiquinone"/>
    <property type="evidence" value="ECO:0007669"/>
    <property type="project" value="TreeGrafter"/>
</dbReference>
<dbReference type="PANTHER" id="PTHR46552:SF1">
    <property type="entry name" value="NADH-UBIQUINONE OXIDOREDUCTASE CHAIN 2"/>
    <property type="match status" value="1"/>
</dbReference>